<dbReference type="Proteomes" id="UP000824049">
    <property type="component" value="Unassembled WGS sequence"/>
</dbReference>
<reference evidence="2" key="2">
    <citation type="submission" date="2021-04" db="EMBL/GenBank/DDBJ databases">
        <authorList>
            <person name="Gilroy R."/>
        </authorList>
    </citation>
    <scope>NUCLEOTIDE SEQUENCE</scope>
    <source>
        <strain evidence="2">CHK179-28034</strain>
    </source>
</reference>
<dbReference type="SUPFAM" id="SSF81301">
    <property type="entry name" value="Nucleotidyltransferase"/>
    <property type="match status" value="1"/>
</dbReference>
<feature type="domain" description="Polymerase beta nucleotidyltransferase" evidence="1">
    <location>
        <begin position="43"/>
        <end position="136"/>
    </location>
</feature>
<dbReference type="AlphaFoldDB" id="A0A9D2J972"/>
<accession>A0A9D2J972</accession>
<reference evidence="2" key="1">
    <citation type="journal article" date="2021" name="PeerJ">
        <title>Extensive microbial diversity within the chicken gut microbiome revealed by metagenomics and culture.</title>
        <authorList>
            <person name="Gilroy R."/>
            <person name="Ravi A."/>
            <person name="Getino M."/>
            <person name="Pursley I."/>
            <person name="Horton D.L."/>
            <person name="Alikhan N.F."/>
            <person name="Baker D."/>
            <person name="Gharbi K."/>
            <person name="Hall N."/>
            <person name="Watson M."/>
            <person name="Adriaenssens E.M."/>
            <person name="Foster-Nyarko E."/>
            <person name="Jarju S."/>
            <person name="Secka A."/>
            <person name="Antonio M."/>
            <person name="Oren A."/>
            <person name="Chaudhuri R.R."/>
            <person name="La Ragione R."/>
            <person name="Hildebrand F."/>
            <person name="Pallen M.J."/>
        </authorList>
    </citation>
    <scope>NUCLEOTIDE SEQUENCE</scope>
    <source>
        <strain evidence="2">CHK179-28034</strain>
    </source>
</reference>
<name>A0A9D2J972_9FIRM</name>
<dbReference type="Gene3D" id="3.30.460.10">
    <property type="entry name" value="Beta Polymerase, domain 2"/>
    <property type="match status" value="1"/>
</dbReference>
<organism evidence="2 3">
    <name type="scientific">Candidatus Anaerobutyricum stercoris</name>
    <dbReference type="NCBI Taxonomy" id="2838457"/>
    <lineage>
        <taxon>Bacteria</taxon>
        <taxon>Bacillati</taxon>
        <taxon>Bacillota</taxon>
        <taxon>Clostridia</taxon>
        <taxon>Lachnospirales</taxon>
        <taxon>Lachnospiraceae</taxon>
        <taxon>Anaerobutyricum</taxon>
    </lineage>
</organism>
<dbReference type="InterPro" id="IPR043519">
    <property type="entry name" value="NT_sf"/>
</dbReference>
<dbReference type="EMBL" id="DXBR01000118">
    <property type="protein sequence ID" value="HIZ40807.1"/>
    <property type="molecule type" value="Genomic_DNA"/>
</dbReference>
<gene>
    <name evidence="2" type="ORF">H9968_12985</name>
</gene>
<evidence type="ECO:0000313" key="2">
    <source>
        <dbReference type="EMBL" id="HIZ40807.1"/>
    </source>
</evidence>
<evidence type="ECO:0000313" key="3">
    <source>
        <dbReference type="Proteomes" id="UP000824049"/>
    </source>
</evidence>
<sequence>MTTQEYLMARKSKNWKFNRVISDNAFKNVNRIHPLKQKMVAQIVGQAKNDQAVRRIIIFGSSTRYDCDITSDLDICIDWNQDCYDKEGVLKPFTKNMRQTISSVTKGNADVVDYAYLDGTVLKDSVEEGVIVYEHNV</sequence>
<proteinExistence type="predicted"/>
<dbReference type="Pfam" id="PF18765">
    <property type="entry name" value="Polbeta"/>
    <property type="match status" value="1"/>
</dbReference>
<comment type="caution">
    <text evidence="2">The sequence shown here is derived from an EMBL/GenBank/DDBJ whole genome shotgun (WGS) entry which is preliminary data.</text>
</comment>
<protein>
    <recommendedName>
        <fullName evidence="1">Polymerase beta nucleotidyltransferase domain-containing protein</fullName>
    </recommendedName>
</protein>
<dbReference type="InterPro" id="IPR041633">
    <property type="entry name" value="Polbeta"/>
</dbReference>
<evidence type="ECO:0000259" key="1">
    <source>
        <dbReference type="Pfam" id="PF18765"/>
    </source>
</evidence>